<comment type="caution">
    <text evidence="2">The sequence shown here is derived from an EMBL/GenBank/DDBJ whole genome shotgun (WGS) entry which is preliminary data.</text>
</comment>
<dbReference type="PROSITE" id="PS51257">
    <property type="entry name" value="PROKAR_LIPOPROTEIN"/>
    <property type="match status" value="1"/>
</dbReference>
<name>A0ABT2BHA2_9BURK</name>
<dbReference type="EMBL" id="JANUGV010000001">
    <property type="protein sequence ID" value="MCS0607894.1"/>
    <property type="molecule type" value="Genomic_DNA"/>
</dbReference>
<evidence type="ECO:0000256" key="1">
    <source>
        <dbReference type="SAM" id="SignalP"/>
    </source>
</evidence>
<keyword evidence="1" id="KW-0732">Signal</keyword>
<dbReference type="Proteomes" id="UP001205861">
    <property type="component" value="Unassembled WGS sequence"/>
</dbReference>
<dbReference type="NCBIfam" id="TIGR03118">
    <property type="entry name" value="PEPCTERM_chp_1"/>
    <property type="match status" value="1"/>
</dbReference>
<dbReference type="SUPFAM" id="SSF75011">
    <property type="entry name" value="3-carboxy-cis,cis-mucoante lactonizing enzyme"/>
    <property type="match status" value="1"/>
</dbReference>
<feature type="chain" id="PRO_5047056642" evidence="1">
    <location>
        <begin position="22"/>
        <end position="363"/>
    </location>
</feature>
<dbReference type="InterPro" id="IPR017549">
    <property type="entry name" value="APMV_L690"/>
</dbReference>
<keyword evidence="3" id="KW-1185">Reference proteome</keyword>
<feature type="signal peptide" evidence="1">
    <location>
        <begin position="1"/>
        <end position="21"/>
    </location>
</feature>
<sequence>MNIIHRRLALALGTCAVVAMTAGCATQGRYHQRNLVSDTVAIPAEHHDPQLVNAWGLAFNPFAVAWVADNGTGVSTLYDGNGNKQPLVVTIPPAPGNKTGNPTGIVFYGGPEFVVTHDRVSGPARFIFASEDGGISAWAPNVEPTTAIRVINNVGAIYKGLALSGNGGSPLLYATDFHNNKVDVYDGAFNPILLGPGAFRDPAIPSGYAPFGIQAIAGDIYVSYAKQDADAEDDVPGPGFGFVSVFDPQGHFVRRLISRGELNAPWGMALAPASFGHFGNRLLVGNFGNGIINAYDLDTGHWEGRLLDEHRRPIRIDGLWGIAFGNGVQQQPTNTLFFASGPQDEQHGLYGRIDVAPGEHGHD</sequence>
<reference evidence="2 3" key="1">
    <citation type="submission" date="2022-08" db="EMBL/GenBank/DDBJ databases">
        <title>Reclassification of Massilia species as members of the genera Telluria, Duganella, Pseudoduganella, Mokoshia gen. nov. and Zemynaea gen. nov. using orthogonal and non-orthogonal genome-based approaches.</title>
        <authorList>
            <person name="Bowman J.P."/>
        </authorList>
    </citation>
    <scope>NUCLEOTIDE SEQUENCE [LARGE SCALE GENOMIC DNA]</scope>
    <source>
        <strain evidence="2 3">JCM 31607</strain>
    </source>
</reference>
<dbReference type="RefSeq" id="WP_258855576.1">
    <property type="nucleotide sequence ID" value="NZ_JANUGV010000001.1"/>
</dbReference>
<protein>
    <submittedName>
        <fullName evidence="2">TIGR03118 family protein</fullName>
    </submittedName>
</protein>
<organism evidence="2 3">
    <name type="scientific">Massilia solisilvae</name>
    <dbReference type="NCBI Taxonomy" id="1811225"/>
    <lineage>
        <taxon>Bacteria</taxon>
        <taxon>Pseudomonadati</taxon>
        <taxon>Pseudomonadota</taxon>
        <taxon>Betaproteobacteria</taxon>
        <taxon>Burkholderiales</taxon>
        <taxon>Oxalobacteraceae</taxon>
        <taxon>Telluria group</taxon>
        <taxon>Massilia</taxon>
    </lineage>
</organism>
<proteinExistence type="predicted"/>
<gene>
    <name evidence="2" type="ORF">NX773_06935</name>
</gene>
<evidence type="ECO:0000313" key="2">
    <source>
        <dbReference type="EMBL" id="MCS0607894.1"/>
    </source>
</evidence>
<evidence type="ECO:0000313" key="3">
    <source>
        <dbReference type="Proteomes" id="UP001205861"/>
    </source>
</evidence>
<dbReference type="InterPro" id="IPR015943">
    <property type="entry name" value="WD40/YVTN_repeat-like_dom_sf"/>
</dbReference>
<dbReference type="Gene3D" id="2.130.10.10">
    <property type="entry name" value="YVTN repeat-like/Quinoprotein amine dehydrogenase"/>
    <property type="match status" value="1"/>
</dbReference>
<accession>A0ABT2BHA2</accession>